<feature type="region of interest" description="Disordered" evidence="1">
    <location>
        <begin position="23"/>
        <end position="48"/>
    </location>
</feature>
<comment type="caution">
    <text evidence="3">The sequence shown here is derived from an EMBL/GenBank/DDBJ whole genome shotgun (WGS) entry which is preliminary data.</text>
</comment>
<keyword evidence="2" id="KW-0732">Signal</keyword>
<organism evidence="3 4">
    <name type="scientific">Nonomuraea spiralis</name>
    <dbReference type="NCBI Taxonomy" id="46182"/>
    <lineage>
        <taxon>Bacteria</taxon>
        <taxon>Bacillati</taxon>
        <taxon>Actinomycetota</taxon>
        <taxon>Actinomycetes</taxon>
        <taxon>Streptosporangiales</taxon>
        <taxon>Streptosporangiaceae</taxon>
        <taxon>Nonomuraea</taxon>
    </lineage>
</organism>
<gene>
    <name evidence="3" type="ORF">ACFFV7_07145</name>
</gene>
<dbReference type="Proteomes" id="UP001589647">
    <property type="component" value="Unassembled WGS sequence"/>
</dbReference>
<keyword evidence="4" id="KW-1185">Reference proteome</keyword>
<reference evidence="3 4" key="1">
    <citation type="submission" date="2024-09" db="EMBL/GenBank/DDBJ databases">
        <authorList>
            <person name="Sun Q."/>
            <person name="Mori K."/>
        </authorList>
    </citation>
    <scope>NUCLEOTIDE SEQUENCE [LARGE SCALE GENOMIC DNA]</scope>
    <source>
        <strain evidence="3 4">CCM 3426</strain>
    </source>
</reference>
<proteinExistence type="predicted"/>
<accession>A0ABV5I8U3</accession>
<name>A0ABV5I8U3_9ACTN</name>
<evidence type="ECO:0000313" key="4">
    <source>
        <dbReference type="Proteomes" id="UP001589647"/>
    </source>
</evidence>
<sequence length="171" mass="17741">MRGRPLMALAAAALFLTACGGQQGGSDVASVSGTGAKPAASAPATADRGEQAIKYTTCLREQGVDVPDPGPDGRIQMKFDKSSGSPEKIQKAMDACKEFQPAGMTSGKGNDPKTAEAMRKQAQCMRDNGVEAFPDPEGGMVRITREVGEDPDFKSAQEKCRMNIGGGQGGS</sequence>
<evidence type="ECO:0000256" key="1">
    <source>
        <dbReference type="SAM" id="MobiDB-lite"/>
    </source>
</evidence>
<dbReference type="EMBL" id="JBHMEI010000003">
    <property type="protein sequence ID" value="MFB9200961.1"/>
    <property type="molecule type" value="Genomic_DNA"/>
</dbReference>
<feature type="signal peptide" evidence="2">
    <location>
        <begin position="1"/>
        <end position="20"/>
    </location>
</feature>
<evidence type="ECO:0000256" key="2">
    <source>
        <dbReference type="SAM" id="SignalP"/>
    </source>
</evidence>
<feature type="compositionally biased region" description="Basic and acidic residues" evidence="1">
    <location>
        <begin position="88"/>
        <end position="97"/>
    </location>
</feature>
<evidence type="ECO:0000313" key="3">
    <source>
        <dbReference type="EMBL" id="MFB9200961.1"/>
    </source>
</evidence>
<feature type="compositionally biased region" description="Basic and acidic residues" evidence="1">
    <location>
        <begin position="110"/>
        <end position="119"/>
    </location>
</feature>
<evidence type="ECO:0008006" key="5">
    <source>
        <dbReference type="Google" id="ProtNLM"/>
    </source>
</evidence>
<dbReference type="RefSeq" id="WP_189646812.1">
    <property type="nucleotide sequence ID" value="NZ_BMRC01000003.1"/>
</dbReference>
<protein>
    <recommendedName>
        <fullName evidence="5">Lipoprotein</fullName>
    </recommendedName>
</protein>
<feature type="region of interest" description="Disordered" evidence="1">
    <location>
        <begin position="61"/>
        <end position="122"/>
    </location>
</feature>
<feature type="chain" id="PRO_5045376030" description="Lipoprotein" evidence="2">
    <location>
        <begin position="21"/>
        <end position="171"/>
    </location>
</feature>
<feature type="compositionally biased region" description="Low complexity" evidence="1">
    <location>
        <begin position="32"/>
        <end position="46"/>
    </location>
</feature>
<dbReference type="PROSITE" id="PS51257">
    <property type="entry name" value="PROKAR_LIPOPROTEIN"/>
    <property type="match status" value="1"/>
</dbReference>